<proteinExistence type="predicted"/>
<name>A0ABX1L9D0_9LACO</name>
<dbReference type="PANTHER" id="PTHR37314:SF4">
    <property type="entry name" value="UPF0700 TRANSMEMBRANE PROTEIN YOAK"/>
    <property type="match status" value="1"/>
</dbReference>
<protein>
    <submittedName>
        <fullName evidence="2">DUF1275 domain-containing protein</fullName>
    </submittedName>
</protein>
<evidence type="ECO:0000313" key="2">
    <source>
        <dbReference type="EMBL" id="NLR30487.1"/>
    </source>
</evidence>
<evidence type="ECO:0000256" key="1">
    <source>
        <dbReference type="SAM" id="Phobius"/>
    </source>
</evidence>
<feature type="transmembrane region" description="Helical" evidence="1">
    <location>
        <begin position="152"/>
        <end position="174"/>
    </location>
</feature>
<evidence type="ECO:0000313" key="3">
    <source>
        <dbReference type="Proteomes" id="UP000707477"/>
    </source>
</evidence>
<organism evidence="2 3">
    <name type="scientific">Levilactobacillus tujiorum</name>
    <dbReference type="NCBI Taxonomy" id="2912243"/>
    <lineage>
        <taxon>Bacteria</taxon>
        <taxon>Bacillati</taxon>
        <taxon>Bacillota</taxon>
        <taxon>Bacilli</taxon>
        <taxon>Lactobacillales</taxon>
        <taxon>Lactobacillaceae</taxon>
        <taxon>Levilactobacillus</taxon>
    </lineage>
</organism>
<dbReference type="Pfam" id="PF06912">
    <property type="entry name" value="DUF1275"/>
    <property type="match status" value="1"/>
</dbReference>
<accession>A0ABX1L9D0</accession>
<keyword evidence="1" id="KW-0472">Membrane</keyword>
<feature type="transmembrane region" description="Helical" evidence="1">
    <location>
        <begin position="39"/>
        <end position="60"/>
    </location>
</feature>
<keyword evidence="1" id="KW-0812">Transmembrane</keyword>
<sequence>MGAIDADTFLEHGEVFVSAQTGNLVVGVVKLVTAGWQSAWTNGFVWGGYFLGCFVAQGLSERIGQGNRQRQMRWLMLVDVLAYTILASVQGKLLDPWLIFFLGIVAGYELTIFRQVGGVAINNGIMTGNTKTLATSCYQALINHDRQATQRVLRLVSVLVVFLTGCAIGVGLARLAAVDVLWVASGFKLLLLGWLFVPAAVEKPRK</sequence>
<keyword evidence="3" id="KW-1185">Reference proteome</keyword>
<feature type="transmembrane region" description="Helical" evidence="1">
    <location>
        <begin position="180"/>
        <end position="201"/>
    </location>
</feature>
<feature type="transmembrane region" description="Helical" evidence="1">
    <location>
        <begin position="72"/>
        <end position="91"/>
    </location>
</feature>
<dbReference type="InterPro" id="IPR010699">
    <property type="entry name" value="DUF1275"/>
</dbReference>
<keyword evidence="1" id="KW-1133">Transmembrane helix</keyword>
<dbReference type="Proteomes" id="UP000707477">
    <property type="component" value="Unassembled WGS sequence"/>
</dbReference>
<feature type="transmembrane region" description="Helical" evidence="1">
    <location>
        <begin position="97"/>
        <end position="116"/>
    </location>
</feature>
<gene>
    <name evidence="2" type="ORF">HEQ44_09825</name>
</gene>
<dbReference type="PANTHER" id="PTHR37314">
    <property type="entry name" value="SLR0142 PROTEIN"/>
    <property type="match status" value="1"/>
</dbReference>
<reference evidence="2 3" key="1">
    <citation type="submission" date="2020-03" db="EMBL/GenBank/DDBJ databases">
        <authorList>
            <person name="Zhang Z."/>
            <person name="Guo Z."/>
            <person name="Hou Q."/>
            <person name="Shen X."/>
        </authorList>
    </citation>
    <scope>NUCLEOTIDE SEQUENCE [LARGE SCALE GENOMIC DNA]</scope>
    <source>
        <strain evidence="2 3">HBUAS51329</strain>
    </source>
</reference>
<comment type="caution">
    <text evidence="2">The sequence shown here is derived from an EMBL/GenBank/DDBJ whole genome shotgun (WGS) entry which is preliminary data.</text>
</comment>
<dbReference type="EMBL" id="JAAVSD010000032">
    <property type="protein sequence ID" value="NLR30487.1"/>
    <property type="molecule type" value="Genomic_DNA"/>
</dbReference>